<comment type="caution">
    <text evidence="1">The sequence shown here is derived from an EMBL/GenBank/DDBJ whole genome shotgun (WGS) entry which is preliminary data.</text>
</comment>
<evidence type="ECO:0000313" key="1">
    <source>
        <dbReference type="EMBL" id="KAL0113990.1"/>
    </source>
</evidence>
<organism evidence="1 2">
    <name type="scientific">Cardiocondyla obscurior</name>
    <dbReference type="NCBI Taxonomy" id="286306"/>
    <lineage>
        <taxon>Eukaryota</taxon>
        <taxon>Metazoa</taxon>
        <taxon>Ecdysozoa</taxon>
        <taxon>Arthropoda</taxon>
        <taxon>Hexapoda</taxon>
        <taxon>Insecta</taxon>
        <taxon>Pterygota</taxon>
        <taxon>Neoptera</taxon>
        <taxon>Endopterygota</taxon>
        <taxon>Hymenoptera</taxon>
        <taxon>Apocrita</taxon>
        <taxon>Aculeata</taxon>
        <taxon>Formicoidea</taxon>
        <taxon>Formicidae</taxon>
        <taxon>Myrmicinae</taxon>
        <taxon>Cardiocondyla</taxon>
    </lineage>
</organism>
<protein>
    <submittedName>
        <fullName evidence="1">Uncharacterized protein</fullName>
    </submittedName>
</protein>
<evidence type="ECO:0000313" key="2">
    <source>
        <dbReference type="Proteomes" id="UP001430953"/>
    </source>
</evidence>
<name>A0AAW2FFH0_9HYME</name>
<proteinExistence type="predicted"/>
<accession>A0AAW2FFH0</accession>
<dbReference type="AlphaFoldDB" id="A0AAW2FFH0"/>
<sequence length="66" mass="7049">MVVCGGFRDVNLAALKTSCGPAAPIFVPQQRDTVSSGRECARTRVFFHRGGPFLLSPLPPLPPSQP</sequence>
<dbReference type="Proteomes" id="UP001430953">
    <property type="component" value="Unassembled WGS sequence"/>
</dbReference>
<dbReference type="EMBL" id="JADYXP020000011">
    <property type="protein sequence ID" value="KAL0113990.1"/>
    <property type="molecule type" value="Genomic_DNA"/>
</dbReference>
<keyword evidence="2" id="KW-1185">Reference proteome</keyword>
<reference evidence="1 2" key="1">
    <citation type="submission" date="2023-03" db="EMBL/GenBank/DDBJ databases">
        <title>High recombination rates correlate with genetic variation in Cardiocondyla obscurior ants.</title>
        <authorList>
            <person name="Errbii M."/>
        </authorList>
    </citation>
    <scope>NUCLEOTIDE SEQUENCE [LARGE SCALE GENOMIC DNA]</scope>
    <source>
        <strain evidence="1">Alpha-2009</strain>
        <tissue evidence="1">Whole body</tissue>
    </source>
</reference>
<gene>
    <name evidence="1" type="ORF">PUN28_011357</name>
</gene>